<feature type="compositionally biased region" description="Polar residues" evidence="2">
    <location>
        <begin position="386"/>
        <end position="397"/>
    </location>
</feature>
<dbReference type="InterPro" id="IPR023210">
    <property type="entry name" value="NADP_OxRdtase_dom"/>
</dbReference>
<dbReference type="Gene3D" id="3.20.20.100">
    <property type="entry name" value="NADP-dependent oxidoreductase domain"/>
    <property type="match status" value="1"/>
</dbReference>
<dbReference type="PANTHER" id="PTHR43625:SF7">
    <property type="entry name" value="REDUCTASE (YAKC), PUTATIVE (AFU_ORTHOLOGUE AFUA_8G01560)-RELATED"/>
    <property type="match status" value="1"/>
</dbReference>
<evidence type="ECO:0000259" key="3">
    <source>
        <dbReference type="Pfam" id="PF00248"/>
    </source>
</evidence>
<dbReference type="AlphaFoldDB" id="A0A8H5RRW2"/>
<feature type="compositionally biased region" description="Basic residues" evidence="2">
    <location>
        <begin position="365"/>
        <end position="383"/>
    </location>
</feature>
<feature type="region of interest" description="Disordered" evidence="2">
    <location>
        <begin position="359"/>
        <end position="397"/>
    </location>
</feature>
<proteinExistence type="predicted"/>
<dbReference type="InterPro" id="IPR036812">
    <property type="entry name" value="NAD(P)_OxRdtase_dom_sf"/>
</dbReference>
<organism evidence="4 5">
    <name type="scientific">Fusarium tjaetaba</name>
    <dbReference type="NCBI Taxonomy" id="1567544"/>
    <lineage>
        <taxon>Eukaryota</taxon>
        <taxon>Fungi</taxon>
        <taxon>Dikarya</taxon>
        <taxon>Ascomycota</taxon>
        <taxon>Pezizomycotina</taxon>
        <taxon>Sordariomycetes</taxon>
        <taxon>Hypocreomycetidae</taxon>
        <taxon>Hypocreales</taxon>
        <taxon>Nectriaceae</taxon>
        <taxon>Fusarium</taxon>
        <taxon>Fusarium fujikuroi species complex</taxon>
    </lineage>
</organism>
<dbReference type="Pfam" id="PF11905">
    <property type="entry name" value="DUF3425"/>
    <property type="match status" value="1"/>
</dbReference>
<dbReference type="EMBL" id="JAAQRI010000109">
    <property type="protein sequence ID" value="KAF5637327.1"/>
    <property type="molecule type" value="Genomic_DNA"/>
</dbReference>
<dbReference type="SUPFAM" id="SSF51430">
    <property type="entry name" value="NAD(P)-linked oxidoreductase"/>
    <property type="match status" value="1"/>
</dbReference>
<evidence type="ECO:0000313" key="5">
    <source>
        <dbReference type="Proteomes" id="UP000530670"/>
    </source>
</evidence>
<dbReference type="Pfam" id="PF00248">
    <property type="entry name" value="Aldo_ket_red"/>
    <property type="match status" value="1"/>
</dbReference>
<dbReference type="GeneID" id="59304552"/>
<protein>
    <submittedName>
        <fullName evidence="4">Alcohol dehydrogenase</fullName>
    </submittedName>
</protein>
<keyword evidence="1" id="KW-0560">Oxidoreductase</keyword>
<dbReference type="GO" id="GO:0005737">
    <property type="term" value="C:cytoplasm"/>
    <property type="evidence" value="ECO:0007669"/>
    <property type="project" value="TreeGrafter"/>
</dbReference>
<name>A0A8H5RRW2_9HYPO</name>
<dbReference type="Proteomes" id="UP000530670">
    <property type="component" value="Unassembled WGS sequence"/>
</dbReference>
<accession>A0A8H5RRW2</accession>
<comment type="caution">
    <text evidence="4">The sequence shown here is derived from an EMBL/GenBank/DDBJ whole genome shotgun (WGS) entry which is preliminary data.</text>
</comment>
<reference evidence="4 5" key="1">
    <citation type="submission" date="2020-05" db="EMBL/GenBank/DDBJ databases">
        <title>Identification and distribution of gene clusters putatively required for synthesis of sphingolipid metabolism inhibitors in phylogenetically diverse species of the filamentous fungus Fusarium.</title>
        <authorList>
            <person name="Kim H.-S."/>
            <person name="Busman M."/>
            <person name="Brown D.W."/>
            <person name="Divon H."/>
            <person name="Uhlig S."/>
            <person name="Proctor R.H."/>
        </authorList>
    </citation>
    <scope>NUCLEOTIDE SEQUENCE [LARGE SCALE GENOMIC DNA]</scope>
    <source>
        <strain evidence="4 5">NRRL 66243</strain>
    </source>
</reference>
<feature type="domain" description="NADP-dependent oxidoreductase" evidence="3">
    <location>
        <begin position="22"/>
        <end position="307"/>
    </location>
</feature>
<dbReference type="InterPro" id="IPR021833">
    <property type="entry name" value="DUF3425"/>
</dbReference>
<dbReference type="RefSeq" id="XP_037207235.1">
    <property type="nucleotide sequence ID" value="XM_037352282.1"/>
</dbReference>
<keyword evidence="5" id="KW-1185">Reference proteome</keyword>
<evidence type="ECO:0000256" key="2">
    <source>
        <dbReference type="SAM" id="MobiDB-lite"/>
    </source>
</evidence>
<dbReference type="GO" id="GO:0016491">
    <property type="term" value="F:oxidoreductase activity"/>
    <property type="evidence" value="ECO:0007669"/>
    <property type="project" value="UniProtKB-KW"/>
</dbReference>
<gene>
    <name evidence="4" type="ORF">FTJAE_5742</name>
</gene>
<sequence>MVKTIPFGDITVPSPGFGAMGMSFGLGSNLSLEEAEPVLLKAIELGCIFWDTAVVYQAGVNEKLLGDFIRKHNVRDKVFIASKCGFDVFGKGGVTNSASHIKEYIEGTIERLGFAPDLYYLHRIDPNTPLEESIPALDEIRKQGKTRYIGLSECSANTLRKANSIAKIDAVQAEYSAFETLHETDGLIDTAKELRIAYVAYSPLGHGWLVDDFPYKSPDDFAPDDFRRTVPKFQGENFYKNKAIVEEIKKLAVRKGCTLTQIALAWVASQAMIAIPGTTKAHRLEENWASRDVDLTEEENAQMRKIIDSAKPQGNRYSATHQALFKMDSSSGVKSQDVLAGLDRFKPLPDLRTHADDWTGVTSRRERKRRQNRLNQRAWRRRKAAQDTSDGQTTCTSHNGSVVLSDTCSSKFYGAPTIGDGILLIPDTYEAERLRNLIRQSLQDYSLQTPRPSNLHIIIRLNVLNAIADNATAIGFPKESLCRDEFISPFYQTGPILLPSPTCPTSLQPTPLQRSTVHHPWIDLFPFPKFRDNVLDGMQKGLFDEDELCGDLLGVEGAGVGEQPSLLVWTVAWDAKGWEVNAAFVKKWGRLIEDCPEIMEPTNYWRRKRGQAALTFGIDAQAGP</sequence>
<evidence type="ECO:0000256" key="1">
    <source>
        <dbReference type="ARBA" id="ARBA00023002"/>
    </source>
</evidence>
<dbReference type="InterPro" id="IPR050791">
    <property type="entry name" value="Aldo-Keto_reductase"/>
</dbReference>
<dbReference type="OrthoDB" id="37537at2759"/>
<dbReference type="PANTHER" id="PTHR43625">
    <property type="entry name" value="AFLATOXIN B1 ALDEHYDE REDUCTASE"/>
    <property type="match status" value="1"/>
</dbReference>
<evidence type="ECO:0000313" key="4">
    <source>
        <dbReference type="EMBL" id="KAF5637327.1"/>
    </source>
</evidence>